<dbReference type="InterPro" id="IPR001357">
    <property type="entry name" value="BRCT_dom"/>
</dbReference>
<gene>
    <name evidence="2" type="ORF">HF325_002996</name>
</gene>
<evidence type="ECO:0000313" key="3">
    <source>
        <dbReference type="Proteomes" id="UP000649328"/>
    </source>
</evidence>
<protein>
    <recommendedName>
        <fullName evidence="1">BRCT domain-containing protein</fullName>
    </recommendedName>
</protein>
<comment type="caution">
    <text evidence="2">The sequence shown here is derived from an EMBL/GenBank/DDBJ whole genome shotgun (WGS) entry which is preliminary data.</text>
</comment>
<dbReference type="InterPro" id="IPR036420">
    <property type="entry name" value="BRCT_dom_sf"/>
</dbReference>
<dbReference type="Gene3D" id="3.40.50.10190">
    <property type="entry name" value="BRCT domain"/>
    <property type="match status" value="1"/>
</dbReference>
<sequence length="137" mass="15821">MTNLDVYEFRAKLESEALLSDQLSNNSALLKGYTIVVLDLKQDSKMIDMCDFIFHAFGASGIKVVKNPRAVELQLRRNDASKCLVYDNSKNEFMDYRMSMSSALSQTKRKYGVVDWEWVVQCVISKYIWDPVEFVEV</sequence>
<dbReference type="PROSITE" id="PS50172">
    <property type="entry name" value="BRCT"/>
    <property type="match status" value="1"/>
</dbReference>
<feature type="domain" description="BRCT" evidence="1">
    <location>
        <begin position="25"/>
        <end position="136"/>
    </location>
</feature>
<dbReference type="OrthoDB" id="129353at2759"/>
<dbReference type="AlphaFoldDB" id="A0A8H7GTB2"/>
<evidence type="ECO:0000259" key="1">
    <source>
        <dbReference type="PROSITE" id="PS50172"/>
    </source>
</evidence>
<dbReference type="InterPro" id="IPR047250">
    <property type="entry name" value="BRCT_p53bp1-like_rpt2"/>
</dbReference>
<evidence type="ECO:0000313" key="2">
    <source>
        <dbReference type="EMBL" id="KAF8002031.1"/>
    </source>
</evidence>
<accession>A0A8H7GTB2</accession>
<dbReference type="Proteomes" id="UP000649328">
    <property type="component" value="Unassembled WGS sequence"/>
</dbReference>
<organism evidence="2 3">
    <name type="scientific">Metschnikowia pulcherrima</name>
    <dbReference type="NCBI Taxonomy" id="27326"/>
    <lineage>
        <taxon>Eukaryota</taxon>
        <taxon>Fungi</taxon>
        <taxon>Dikarya</taxon>
        <taxon>Ascomycota</taxon>
        <taxon>Saccharomycotina</taxon>
        <taxon>Pichiomycetes</taxon>
        <taxon>Metschnikowiaceae</taxon>
        <taxon>Metschnikowia</taxon>
    </lineage>
</organism>
<name>A0A8H7GTB2_9ASCO</name>
<dbReference type="CDD" id="cd17724">
    <property type="entry name" value="BRCT_p53bp1_rpt2"/>
    <property type="match status" value="1"/>
</dbReference>
<keyword evidence="3" id="KW-1185">Reference proteome</keyword>
<proteinExistence type="predicted"/>
<reference evidence="2" key="1">
    <citation type="submission" date="2020-10" db="EMBL/GenBank/DDBJ databases">
        <title>The Whole-Genome Sequence of Metschnikowia persimmonesis, a Novel Endophytic Yeast Species Isolated from Medicinal Plant Diospyros kaki Thumb.</title>
        <authorList>
            <person name="Rahmat E."/>
            <person name="Kang Y."/>
        </authorList>
    </citation>
    <scope>NUCLEOTIDE SEQUENCE</scope>
    <source>
        <strain evidence="2">KIOM G15050</strain>
    </source>
</reference>
<dbReference type="EMBL" id="JACBPP010000004">
    <property type="protein sequence ID" value="KAF8002031.1"/>
    <property type="molecule type" value="Genomic_DNA"/>
</dbReference>